<dbReference type="GO" id="GO:0008374">
    <property type="term" value="F:O-acyltransferase activity"/>
    <property type="evidence" value="ECO:0007669"/>
    <property type="project" value="InterPro"/>
</dbReference>
<evidence type="ECO:0000313" key="1">
    <source>
        <dbReference type="EMBL" id="NMP29881.1"/>
    </source>
</evidence>
<comment type="caution">
    <text evidence="1">The sequence shown here is derived from an EMBL/GenBank/DDBJ whole genome shotgun (WGS) entry which is preliminary data.</text>
</comment>
<gene>
    <name evidence="1" type="ORF">GW590_23825</name>
</gene>
<dbReference type="Pfam" id="PF02450">
    <property type="entry name" value="LCAT"/>
    <property type="match status" value="1"/>
</dbReference>
<dbReference type="InterPro" id="IPR003386">
    <property type="entry name" value="LACT/PDAT_acylTrfase"/>
</dbReference>
<sequence length="502" mass="56338">MSEHNQNEVTIIPEYDDNGTVNYHLPNAKTDKNLVAVCPKVADKVIPVIFIPGVMGSNLKDKNGREIWRADFYKGLDMIGWGFKNGKERKELLNHKTTFVDGKGKILYNEQVDSIFPSRKKRGWGTALYLSYGEMLEALQFMLNDQHLLLENLAGTTKHLTSRQQLIGENMGAELGEEPLTDEEVRHSYEFLFPLHVFGYNWLQSNSKSAQKLDEFVSDVLALYCGRLAVEKVILITHSMGGLVARHYSENMAGRNKILGIIHGVMPDLGSPATYRRMKTGERGLFGAIIGSNAEELMPVLAQSPGPLQLLPGKAYGSGWLKIKSDGKIQSKPQEDPYEEIYLNEQDWWRLCEKALLLGDEEKEWGKYIENIKYNVKVFIEELNGKYHPQTWAFYGAGSEHPSEESLTWYERPYKLPLPTYRESAGKKFELTSSASPGDGTVPVKSGRIGWSGLRSLLATNVDHEGAYASNIRKGKETSLTLKFTLRAIVKMVQSVPGTGGN</sequence>
<accession>A0A848MSC8</accession>
<dbReference type="Proteomes" id="UP000585363">
    <property type="component" value="Unassembled WGS sequence"/>
</dbReference>
<keyword evidence="2" id="KW-1185">Reference proteome</keyword>
<dbReference type="EMBL" id="JAADJU010000019">
    <property type="protein sequence ID" value="NMP29881.1"/>
    <property type="molecule type" value="Genomic_DNA"/>
</dbReference>
<dbReference type="SUPFAM" id="SSF53474">
    <property type="entry name" value="alpha/beta-Hydrolases"/>
    <property type="match status" value="1"/>
</dbReference>
<name>A0A848MSC8_9GAMM</name>
<reference evidence="1 2" key="2">
    <citation type="submission" date="2020-06" db="EMBL/GenBank/DDBJ databases">
        <title>Polyphasic characterization of a Rahnella strain isolated from tree sap.</title>
        <authorList>
            <person name="Kim I.S."/>
        </authorList>
    </citation>
    <scope>NUCLEOTIDE SEQUENCE [LARGE SCALE GENOMIC DNA]</scope>
    <source>
        <strain evidence="1 2">SAP-1</strain>
    </source>
</reference>
<reference evidence="1 2" key="1">
    <citation type="submission" date="2020-01" db="EMBL/GenBank/DDBJ databases">
        <authorList>
            <person name="Lee S.D."/>
        </authorList>
    </citation>
    <scope>NUCLEOTIDE SEQUENCE [LARGE SCALE GENOMIC DNA]</scope>
    <source>
        <strain evidence="1 2">SAP-1</strain>
    </source>
</reference>
<dbReference type="PANTHER" id="PTHR11440">
    <property type="entry name" value="LECITHIN-CHOLESTEROL ACYLTRANSFERASE-RELATED"/>
    <property type="match status" value="1"/>
</dbReference>
<evidence type="ECO:0000313" key="2">
    <source>
        <dbReference type="Proteomes" id="UP000585363"/>
    </source>
</evidence>
<dbReference type="AlphaFoldDB" id="A0A848MSC8"/>
<evidence type="ECO:0008006" key="3">
    <source>
        <dbReference type="Google" id="ProtNLM"/>
    </source>
</evidence>
<dbReference type="RefSeq" id="WP_169405581.1">
    <property type="nucleotide sequence ID" value="NZ_JAADJU010000019.1"/>
</dbReference>
<dbReference type="InterPro" id="IPR029058">
    <property type="entry name" value="AB_hydrolase_fold"/>
</dbReference>
<organism evidence="1 2">
    <name type="scientific">Rouxiella aceris</name>
    <dbReference type="NCBI Taxonomy" id="2703884"/>
    <lineage>
        <taxon>Bacteria</taxon>
        <taxon>Pseudomonadati</taxon>
        <taxon>Pseudomonadota</taxon>
        <taxon>Gammaproteobacteria</taxon>
        <taxon>Enterobacterales</taxon>
        <taxon>Yersiniaceae</taxon>
        <taxon>Rouxiella</taxon>
    </lineage>
</organism>
<dbReference type="GO" id="GO:0006629">
    <property type="term" value="P:lipid metabolic process"/>
    <property type="evidence" value="ECO:0007669"/>
    <property type="project" value="InterPro"/>
</dbReference>
<dbReference type="Gene3D" id="3.40.50.1820">
    <property type="entry name" value="alpha/beta hydrolase"/>
    <property type="match status" value="1"/>
</dbReference>
<proteinExistence type="predicted"/>
<protein>
    <recommendedName>
        <fullName evidence="3">PGAP1-like protein</fullName>
    </recommendedName>
</protein>